<dbReference type="Proteomes" id="UP001322481">
    <property type="component" value="Chromosome"/>
</dbReference>
<keyword evidence="1" id="KW-1133">Transmembrane helix</keyword>
<gene>
    <name evidence="2" type="ORF">U0R22_004199</name>
</gene>
<reference evidence="2 3" key="1">
    <citation type="submission" date="2023-11" db="EMBL/GenBank/DDBJ databases">
        <authorList>
            <person name="Panchal A.K."/>
            <person name="Meaney J.S."/>
            <person name="Karas B.J."/>
            <person name="diCenzo G.C."/>
        </authorList>
    </citation>
    <scope>NUCLEOTIDE SEQUENCE [LARGE SCALE GENOMIC DNA]</scope>
    <source>
        <strain evidence="2 3">NZP2235</strain>
    </source>
</reference>
<name>A0ABZ0VST6_9HYPH</name>
<proteinExistence type="predicted"/>
<feature type="transmembrane region" description="Helical" evidence="1">
    <location>
        <begin position="40"/>
        <end position="61"/>
    </location>
</feature>
<keyword evidence="1" id="KW-0472">Membrane</keyword>
<organism evidence="2 3">
    <name type="scientific">Mesorhizobium huakuii</name>
    <dbReference type="NCBI Taxonomy" id="28104"/>
    <lineage>
        <taxon>Bacteria</taxon>
        <taxon>Pseudomonadati</taxon>
        <taxon>Pseudomonadota</taxon>
        <taxon>Alphaproteobacteria</taxon>
        <taxon>Hyphomicrobiales</taxon>
        <taxon>Phyllobacteriaceae</taxon>
        <taxon>Mesorhizobium</taxon>
    </lineage>
</organism>
<evidence type="ECO:0000313" key="3">
    <source>
        <dbReference type="Proteomes" id="UP001322481"/>
    </source>
</evidence>
<evidence type="ECO:0000313" key="2">
    <source>
        <dbReference type="EMBL" id="WQC00003.1"/>
    </source>
</evidence>
<protein>
    <submittedName>
        <fullName evidence="2">Uncharacterized protein</fullName>
    </submittedName>
</protein>
<sequence>MMYALIAYSIWVLAHAWVTMTVPVGRTYSLVAYADNPTRFWDGVLFHAGSIVVFSWFLWALKHLRRR</sequence>
<dbReference type="EMBL" id="CP139858">
    <property type="protein sequence ID" value="WQC00003.1"/>
    <property type="molecule type" value="Genomic_DNA"/>
</dbReference>
<keyword evidence="3" id="KW-1185">Reference proteome</keyword>
<keyword evidence="1" id="KW-0812">Transmembrane</keyword>
<dbReference type="RefSeq" id="WP_322414794.1">
    <property type="nucleotide sequence ID" value="NZ_CP139858.1"/>
</dbReference>
<accession>A0ABZ0VST6</accession>
<evidence type="ECO:0000256" key="1">
    <source>
        <dbReference type="SAM" id="Phobius"/>
    </source>
</evidence>